<name>A0A2G3DRX5_9FIRM</name>
<evidence type="ECO:0000313" key="2">
    <source>
        <dbReference type="EMBL" id="PHU33650.1"/>
    </source>
</evidence>
<keyword evidence="1" id="KW-0472">Membrane</keyword>
<feature type="transmembrane region" description="Helical" evidence="1">
    <location>
        <begin position="6"/>
        <end position="24"/>
    </location>
</feature>
<dbReference type="AlphaFoldDB" id="A0A2G3DRX5"/>
<evidence type="ECO:0000256" key="1">
    <source>
        <dbReference type="SAM" id="Phobius"/>
    </source>
</evidence>
<comment type="caution">
    <text evidence="2">The sequence shown here is derived from an EMBL/GenBank/DDBJ whole genome shotgun (WGS) entry which is preliminary data.</text>
</comment>
<sequence length="238" mass="27981">MTKQKLIKSIVLLVCVAVVGYVLLNVNFNRDKLDYNEHLSDVAVTIDGEEVTYQDLAFYILFEERKVEEQARIYNPDSPKDYWNLHTNDTFIQEEAKNVVMEMAIHDHLFYQLAVEDGMDTLTADEERDLEFAITDFWEDLYDEQWDKLPCDQDTINEQIRLAAVAEKFQNYLAVNKGPSQAAYKYDGYYYEQIRSQHSIKINNKLWNKFVLGDVTLTHTHLNYINGLNNENKKKEED</sequence>
<dbReference type="EMBL" id="PDYF01000083">
    <property type="protein sequence ID" value="PHU33650.1"/>
    <property type="molecule type" value="Genomic_DNA"/>
</dbReference>
<reference evidence="2 3" key="1">
    <citation type="submission" date="2017-10" db="EMBL/GenBank/DDBJ databases">
        <title>Resolving the taxonomy of Roseburia spp., Eubacterium rectale and Agathobacter spp. through phylogenomic analysis.</title>
        <authorList>
            <person name="Sheridan P.O."/>
            <person name="Walker A.W."/>
            <person name="Duncan S.H."/>
            <person name="Scott K.P."/>
            <person name="Toole P.W.O."/>
            <person name="Luis P."/>
            <person name="Flint H.J."/>
        </authorList>
    </citation>
    <scope>NUCLEOTIDE SEQUENCE [LARGE SCALE GENOMIC DNA]</scope>
    <source>
        <strain evidence="2 3">JK626</strain>
    </source>
</reference>
<accession>A0A2G3DRX5</accession>
<gene>
    <name evidence="2" type="ORF">CSX01_14030</name>
</gene>
<keyword evidence="1" id="KW-0812">Transmembrane</keyword>
<dbReference type="RefSeq" id="WP_099392801.1">
    <property type="nucleotide sequence ID" value="NZ_PDYF01000083.1"/>
</dbReference>
<protein>
    <submittedName>
        <fullName evidence="2">Uncharacterized protein</fullName>
    </submittedName>
</protein>
<proteinExistence type="predicted"/>
<dbReference type="Proteomes" id="UP000225889">
    <property type="component" value="Unassembled WGS sequence"/>
</dbReference>
<evidence type="ECO:0000313" key="3">
    <source>
        <dbReference type="Proteomes" id="UP000225889"/>
    </source>
</evidence>
<organism evidence="2 3">
    <name type="scientific">Pseudobutyrivibrio ruminis</name>
    <dbReference type="NCBI Taxonomy" id="46206"/>
    <lineage>
        <taxon>Bacteria</taxon>
        <taxon>Bacillati</taxon>
        <taxon>Bacillota</taxon>
        <taxon>Clostridia</taxon>
        <taxon>Lachnospirales</taxon>
        <taxon>Lachnospiraceae</taxon>
        <taxon>Pseudobutyrivibrio</taxon>
    </lineage>
</organism>
<keyword evidence="1" id="KW-1133">Transmembrane helix</keyword>
<reference evidence="2 3" key="2">
    <citation type="submission" date="2017-10" db="EMBL/GenBank/DDBJ databases">
        <authorList>
            <person name="Banno H."/>
            <person name="Chua N.-H."/>
        </authorList>
    </citation>
    <scope>NUCLEOTIDE SEQUENCE [LARGE SCALE GENOMIC DNA]</scope>
    <source>
        <strain evidence="2 3">JK626</strain>
    </source>
</reference>